<feature type="transmembrane region" description="Helical" evidence="1">
    <location>
        <begin position="88"/>
        <end position="113"/>
    </location>
</feature>
<feature type="transmembrane region" description="Helical" evidence="1">
    <location>
        <begin position="44"/>
        <end position="67"/>
    </location>
</feature>
<dbReference type="EMBL" id="BKBO01000013">
    <property type="protein sequence ID" value="GEQ49185.1"/>
    <property type="molecule type" value="Genomic_DNA"/>
</dbReference>
<proteinExistence type="predicted"/>
<name>A0AAN4UBI8_9ENTE</name>
<accession>A0AAN4UBI8</accession>
<dbReference type="RefSeq" id="WP_202583812.1">
    <property type="nucleotide sequence ID" value="NZ_BKBO01000013.1"/>
</dbReference>
<protein>
    <recommendedName>
        <fullName evidence="6">PTS cellobiose transporter subunit IIA</fullName>
    </recommendedName>
</protein>
<feature type="transmembrane region" description="Helical" evidence="1">
    <location>
        <begin position="125"/>
        <end position="145"/>
    </location>
</feature>
<evidence type="ECO:0008006" key="6">
    <source>
        <dbReference type="Google" id="ProtNLM"/>
    </source>
</evidence>
<evidence type="ECO:0000256" key="1">
    <source>
        <dbReference type="SAM" id="Phobius"/>
    </source>
</evidence>
<evidence type="ECO:0000313" key="5">
    <source>
        <dbReference type="Proteomes" id="UP000886607"/>
    </source>
</evidence>
<keyword evidence="1" id="KW-0472">Membrane</keyword>
<organism evidence="3 4">
    <name type="scientific">Tetragenococcus koreensis</name>
    <dbReference type="NCBI Taxonomy" id="290335"/>
    <lineage>
        <taxon>Bacteria</taxon>
        <taxon>Bacillati</taxon>
        <taxon>Bacillota</taxon>
        <taxon>Bacilli</taxon>
        <taxon>Lactobacillales</taxon>
        <taxon>Enterococcaceae</taxon>
        <taxon>Tetragenococcus</taxon>
    </lineage>
</organism>
<sequence>MKKEEKVRIEENKKNLSVKSMYFNRYLLVRYTIALFFFTNVYWLLSLLMSGSSLFFIPLAIILLLLSSTAEQIKMINKHTNQAVYTKYYFITQLIINGVLMILSSFSSIFTQLFPFLINQARSRVLVLSVLAIGILLSGIILYRLHQIKNNEDRHYHRIKQYEEVTHA</sequence>
<dbReference type="Proteomes" id="UP000886597">
    <property type="component" value="Unassembled WGS sequence"/>
</dbReference>
<dbReference type="AlphaFoldDB" id="A0AAN4UBI8"/>
<reference evidence="3" key="2">
    <citation type="journal article" date="2020" name="Int. Dairy J.">
        <title>Lactic acid bacterial diversity in Brie cheese focusing on salt concentration and pH of isolation medium and characterisation of halophilic and alkaliphilic lactic acid bacterial isolates.</title>
        <authorList>
            <person name="Unno R."/>
            <person name="Matsutani M."/>
            <person name="Suzuki T."/>
            <person name="Kodama K."/>
            <person name="Matsushita H."/>
            <person name="Yamasato K."/>
            <person name="Koizumi Y."/>
            <person name="Ishikawa M."/>
        </authorList>
    </citation>
    <scope>NUCLEOTIDE SEQUENCE</scope>
    <source>
        <strain evidence="3">7C1</strain>
        <strain evidence="2">8C4</strain>
    </source>
</reference>
<reference evidence="3" key="1">
    <citation type="submission" date="2019-08" db="EMBL/GenBank/DDBJ databases">
        <authorList>
            <person name="Ishikawa M."/>
            <person name="Suzuki T."/>
            <person name="Matsutani M."/>
        </authorList>
    </citation>
    <scope>NUCLEOTIDE SEQUENCE</scope>
    <source>
        <strain evidence="3">7C1</strain>
        <strain evidence="2">8C4</strain>
    </source>
</reference>
<evidence type="ECO:0000313" key="3">
    <source>
        <dbReference type="EMBL" id="GEQ54326.1"/>
    </source>
</evidence>
<keyword evidence="1" id="KW-1133">Transmembrane helix</keyword>
<gene>
    <name evidence="2" type="ORF">TK11N_10370</name>
    <name evidence="3" type="ORF">TK2N_11700</name>
</gene>
<keyword evidence="5" id="KW-1185">Reference proteome</keyword>
<dbReference type="EMBL" id="BKBQ01000015">
    <property type="protein sequence ID" value="GEQ54326.1"/>
    <property type="molecule type" value="Genomic_DNA"/>
</dbReference>
<dbReference type="Proteomes" id="UP000886607">
    <property type="component" value="Unassembled WGS sequence"/>
</dbReference>
<evidence type="ECO:0000313" key="2">
    <source>
        <dbReference type="EMBL" id="GEQ49185.1"/>
    </source>
</evidence>
<evidence type="ECO:0000313" key="4">
    <source>
        <dbReference type="Proteomes" id="UP000886597"/>
    </source>
</evidence>
<comment type="caution">
    <text evidence="3">The sequence shown here is derived from an EMBL/GenBank/DDBJ whole genome shotgun (WGS) entry which is preliminary data.</text>
</comment>
<keyword evidence="1" id="KW-0812">Transmembrane</keyword>
<feature type="transmembrane region" description="Helical" evidence="1">
    <location>
        <begin position="21"/>
        <end position="38"/>
    </location>
</feature>